<feature type="compositionally biased region" description="Basic residues" evidence="1">
    <location>
        <begin position="182"/>
        <end position="191"/>
    </location>
</feature>
<feature type="chain" id="PRO_5031538488" evidence="2">
    <location>
        <begin position="39"/>
        <end position="223"/>
    </location>
</feature>
<accession>A0A7S3APY8</accession>
<feature type="signal peptide" evidence="2">
    <location>
        <begin position="1"/>
        <end position="38"/>
    </location>
</feature>
<evidence type="ECO:0000256" key="2">
    <source>
        <dbReference type="SAM" id="SignalP"/>
    </source>
</evidence>
<sequence>MAAQLDVRASSWAAVSTRRLWLKPLVLLVLWSLQPAESTPGNSELLDRLEMPPTASGGVKSPSEELRQRVAALCRLFAADEDWWDGVEVDVPWAAVCDAMDNREDTWLGVITDCDTADDVLDSTFTIEHEEDDETVVFVDGRELAGLVGFGKHDALCLIAEIDAEVEAEQRRVTGAPTGPKPRGRPKGSKNKPKDAAAAAAAAADAKGKKKKRVSFGEQLDDS</sequence>
<protein>
    <submittedName>
        <fullName evidence="3">Uncharacterized protein</fullName>
    </submittedName>
</protein>
<name>A0A7S3APY8_9EUKA</name>
<dbReference type="EMBL" id="HBHX01018753">
    <property type="protein sequence ID" value="CAE0109756.1"/>
    <property type="molecule type" value="Transcribed_RNA"/>
</dbReference>
<organism evidence="3">
    <name type="scientific">Haptolina ericina</name>
    <dbReference type="NCBI Taxonomy" id="156174"/>
    <lineage>
        <taxon>Eukaryota</taxon>
        <taxon>Haptista</taxon>
        <taxon>Haptophyta</taxon>
        <taxon>Prymnesiophyceae</taxon>
        <taxon>Prymnesiales</taxon>
        <taxon>Prymnesiaceae</taxon>
        <taxon>Haptolina</taxon>
    </lineage>
</organism>
<keyword evidence="2" id="KW-0732">Signal</keyword>
<feature type="compositionally biased region" description="Low complexity" evidence="1">
    <location>
        <begin position="196"/>
        <end position="205"/>
    </location>
</feature>
<feature type="region of interest" description="Disordered" evidence="1">
    <location>
        <begin position="170"/>
        <end position="223"/>
    </location>
</feature>
<feature type="region of interest" description="Disordered" evidence="1">
    <location>
        <begin position="38"/>
        <end position="63"/>
    </location>
</feature>
<gene>
    <name evidence="3" type="ORF">HERI1096_LOCUS10416</name>
</gene>
<dbReference type="AlphaFoldDB" id="A0A7S3APY8"/>
<proteinExistence type="predicted"/>
<evidence type="ECO:0000313" key="3">
    <source>
        <dbReference type="EMBL" id="CAE0109756.1"/>
    </source>
</evidence>
<reference evidence="3" key="1">
    <citation type="submission" date="2021-01" db="EMBL/GenBank/DDBJ databases">
        <authorList>
            <person name="Corre E."/>
            <person name="Pelletier E."/>
            <person name="Niang G."/>
            <person name="Scheremetjew M."/>
            <person name="Finn R."/>
            <person name="Kale V."/>
            <person name="Holt S."/>
            <person name="Cochrane G."/>
            <person name="Meng A."/>
            <person name="Brown T."/>
            <person name="Cohen L."/>
        </authorList>
    </citation>
    <scope>NUCLEOTIDE SEQUENCE</scope>
    <source>
        <strain evidence="3">CCMP281</strain>
    </source>
</reference>
<evidence type="ECO:0000256" key="1">
    <source>
        <dbReference type="SAM" id="MobiDB-lite"/>
    </source>
</evidence>